<dbReference type="PANTHER" id="PTHR40043">
    <property type="entry name" value="UPF0719 INNER MEMBRANE PROTEIN YJFL"/>
    <property type="match status" value="1"/>
</dbReference>
<dbReference type="GO" id="GO:0005886">
    <property type="term" value="C:plasma membrane"/>
    <property type="evidence" value="ECO:0007669"/>
    <property type="project" value="UniProtKB-SubCell"/>
</dbReference>
<feature type="transmembrane region" description="Helical" evidence="7">
    <location>
        <begin position="6"/>
        <end position="27"/>
    </location>
</feature>
<comment type="subcellular location">
    <subcellularLocation>
        <location evidence="1">Cell membrane</location>
        <topology evidence="1">Multi-pass membrane protein</topology>
    </subcellularLocation>
</comment>
<feature type="transmembrane region" description="Helical" evidence="7">
    <location>
        <begin position="110"/>
        <end position="131"/>
    </location>
</feature>
<evidence type="ECO:0000256" key="5">
    <source>
        <dbReference type="ARBA" id="ARBA00022989"/>
    </source>
</evidence>
<comment type="similarity">
    <text evidence="2">Belongs to the UPF0719 family.</text>
</comment>
<organism evidence="8 9">
    <name type="scientific">Caldovatus sediminis</name>
    <dbReference type="NCBI Taxonomy" id="2041189"/>
    <lineage>
        <taxon>Bacteria</taxon>
        <taxon>Pseudomonadati</taxon>
        <taxon>Pseudomonadota</taxon>
        <taxon>Alphaproteobacteria</taxon>
        <taxon>Acetobacterales</taxon>
        <taxon>Roseomonadaceae</taxon>
        <taxon>Caldovatus</taxon>
    </lineage>
</organism>
<keyword evidence="5 7" id="KW-1133">Transmembrane helix</keyword>
<evidence type="ECO:0000313" key="8">
    <source>
        <dbReference type="EMBL" id="GGG17983.1"/>
    </source>
</evidence>
<keyword evidence="9" id="KW-1185">Reference proteome</keyword>
<gene>
    <name evidence="8" type="ORF">GCM10010964_02770</name>
</gene>
<comment type="caution">
    <text evidence="8">The sequence shown here is derived from an EMBL/GenBank/DDBJ whole genome shotgun (WGS) entry which is preliminary data.</text>
</comment>
<dbReference type="Pfam" id="PF03994">
    <property type="entry name" value="DUF350"/>
    <property type="match status" value="1"/>
</dbReference>
<evidence type="ECO:0000256" key="1">
    <source>
        <dbReference type="ARBA" id="ARBA00004651"/>
    </source>
</evidence>
<evidence type="ECO:0000313" key="9">
    <source>
        <dbReference type="Proteomes" id="UP000597507"/>
    </source>
</evidence>
<evidence type="ECO:0000256" key="4">
    <source>
        <dbReference type="ARBA" id="ARBA00022692"/>
    </source>
</evidence>
<keyword evidence="4 7" id="KW-0812">Transmembrane</keyword>
<reference evidence="8 9" key="1">
    <citation type="journal article" date="2014" name="Int. J. Syst. Evol. Microbiol.">
        <title>Complete genome sequence of Corynebacterium casei LMG S-19264T (=DSM 44701T), isolated from a smear-ripened cheese.</title>
        <authorList>
            <consortium name="US DOE Joint Genome Institute (JGI-PGF)"/>
            <person name="Walter F."/>
            <person name="Albersmeier A."/>
            <person name="Kalinowski J."/>
            <person name="Ruckert C."/>
        </authorList>
    </citation>
    <scope>NUCLEOTIDE SEQUENCE [LARGE SCALE GENOMIC DNA]</scope>
    <source>
        <strain evidence="8 9">CGMCC 1.16330</strain>
    </source>
</reference>
<proteinExistence type="inferred from homology"/>
<dbReference type="AlphaFoldDB" id="A0A8J3EBZ5"/>
<dbReference type="PANTHER" id="PTHR40043:SF1">
    <property type="entry name" value="UPF0719 INNER MEMBRANE PROTEIN YJFL"/>
    <property type="match status" value="1"/>
</dbReference>
<evidence type="ECO:0000256" key="6">
    <source>
        <dbReference type="ARBA" id="ARBA00023136"/>
    </source>
</evidence>
<evidence type="ECO:0000256" key="7">
    <source>
        <dbReference type="SAM" id="Phobius"/>
    </source>
</evidence>
<sequence>MTSLATLPGFITHFLAGLVLLGAAMFVHVKVTPHDEMALIRRGNTAAAVAFGGTVLGFAIPLHSAIAHSANLVDAAVWGVVALAAQLGAWFAVARLLGSTHAEAMEEEGAMARAVVKAAVAVAVGALNAGAMSS</sequence>
<protein>
    <submittedName>
        <fullName evidence="8">DUF350 domain-containing protein</fullName>
    </submittedName>
</protein>
<dbReference type="InterPro" id="IPR007140">
    <property type="entry name" value="DUF350"/>
</dbReference>
<evidence type="ECO:0000256" key="2">
    <source>
        <dbReference type="ARBA" id="ARBA00005779"/>
    </source>
</evidence>
<feature type="transmembrane region" description="Helical" evidence="7">
    <location>
        <begin position="48"/>
        <end position="70"/>
    </location>
</feature>
<dbReference type="Proteomes" id="UP000597507">
    <property type="component" value="Unassembled WGS sequence"/>
</dbReference>
<keyword evidence="6 7" id="KW-0472">Membrane</keyword>
<name>A0A8J3EBZ5_9PROT</name>
<dbReference type="RefSeq" id="WP_188897656.1">
    <property type="nucleotide sequence ID" value="NZ_BMKS01000001.1"/>
</dbReference>
<keyword evidence="3" id="KW-1003">Cell membrane</keyword>
<accession>A0A8J3EBZ5</accession>
<feature type="transmembrane region" description="Helical" evidence="7">
    <location>
        <begin position="76"/>
        <end position="98"/>
    </location>
</feature>
<dbReference type="EMBL" id="BMKS01000001">
    <property type="protein sequence ID" value="GGG17983.1"/>
    <property type="molecule type" value="Genomic_DNA"/>
</dbReference>
<evidence type="ECO:0000256" key="3">
    <source>
        <dbReference type="ARBA" id="ARBA00022475"/>
    </source>
</evidence>